<evidence type="ECO:0000259" key="2">
    <source>
        <dbReference type="SMART" id="SM00834"/>
    </source>
</evidence>
<feature type="region of interest" description="Disordered" evidence="1">
    <location>
        <begin position="90"/>
        <end position="114"/>
    </location>
</feature>
<comment type="caution">
    <text evidence="3">The sequence shown here is derived from an EMBL/GenBank/DDBJ whole genome shotgun (WGS) entry which is preliminary data.</text>
</comment>
<accession>A0A4S4AJG0</accession>
<protein>
    <submittedName>
        <fullName evidence="3">Zinc ribbon domain-containing protein</fullName>
    </submittedName>
</protein>
<keyword evidence="4" id="KW-1185">Reference proteome</keyword>
<dbReference type="AlphaFoldDB" id="A0A4S4AJG0"/>
<evidence type="ECO:0000256" key="1">
    <source>
        <dbReference type="SAM" id="MobiDB-lite"/>
    </source>
</evidence>
<proteinExistence type="predicted"/>
<sequence>MPTYEYLCDDCGEFAAYRPIAKRDEPCICPNCGTPSPRVILSAPSLATMAGHLRAAHATNERAAHAPRTSAEYKATHQHGPGCGCCGGGKSKSTVTTADGKKTFPSKRPWMISH</sequence>
<dbReference type="InterPro" id="IPR013429">
    <property type="entry name" value="Regulatory_FmdB_Zinc_ribbon"/>
</dbReference>
<name>A0A4S4AJG0_9RHOO</name>
<dbReference type="NCBIfam" id="TIGR02605">
    <property type="entry name" value="CxxC_CxxC_SSSS"/>
    <property type="match status" value="1"/>
</dbReference>
<dbReference type="SMART" id="SM00834">
    <property type="entry name" value="CxxC_CXXC_SSSS"/>
    <property type="match status" value="1"/>
</dbReference>
<dbReference type="RefSeq" id="WP_136385948.1">
    <property type="nucleotide sequence ID" value="NZ_SSOD01000013.1"/>
</dbReference>
<dbReference type="EMBL" id="SSOD01000013">
    <property type="protein sequence ID" value="THF59433.1"/>
    <property type="molecule type" value="Genomic_DNA"/>
</dbReference>
<dbReference type="Proteomes" id="UP000307956">
    <property type="component" value="Unassembled WGS sequence"/>
</dbReference>
<evidence type="ECO:0000313" key="4">
    <source>
        <dbReference type="Proteomes" id="UP000307956"/>
    </source>
</evidence>
<evidence type="ECO:0000313" key="3">
    <source>
        <dbReference type="EMBL" id="THF59433.1"/>
    </source>
</evidence>
<organism evidence="3 4">
    <name type="scientific">Pseudothauera rhizosphaerae</name>
    <dbReference type="NCBI Taxonomy" id="2565932"/>
    <lineage>
        <taxon>Bacteria</taxon>
        <taxon>Pseudomonadati</taxon>
        <taxon>Pseudomonadota</taxon>
        <taxon>Betaproteobacteria</taxon>
        <taxon>Rhodocyclales</taxon>
        <taxon>Zoogloeaceae</taxon>
        <taxon>Pseudothauera</taxon>
    </lineage>
</organism>
<dbReference type="OrthoDB" id="9813321at2"/>
<feature type="domain" description="Putative regulatory protein FmdB zinc ribbon" evidence="2">
    <location>
        <begin position="1"/>
        <end position="42"/>
    </location>
</feature>
<gene>
    <name evidence="3" type="ORF">E6O51_15690</name>
</gene>
<reference evidence="3 4" key="1">
    <citation type="submission" date="2019-04" db="EMBL/GenBank/DDBJ databases">
        <title>Azoarcus rhizosphaerae sp. nov. isolated from rhizosphere of Ficus religiosa.</title>
        <authorList>
            <person name="Lin S.-Y."/>
            <person name="Hameed A."/>
            <person name="Hsu Y.-H."/>
            <person name="Young C.-C."/>
        </authorList>
    </citation>
    <scope>NUCLEOTIDE SEQUENCE [LARGE SCALE GENOMIC DNA]</scope>
    <source>
        <strain evidence="3 4">CC-YHH848</strain>
    </source>
</reference>
<dbReference type="Pfam" id="PF09723">
    <property type="entry name" value="Zn_ribbon_8"/>
    <property type="match status" value="1"/>
</dbReference>